<evidence type="ECO:0000256" key="12">
    <source>
        <dbReference type="HAMAP-Rule" id="MF_00038"/>
    </source>
</evidence>
<protein>
    <recommendedName>
        <fullName evidence="12 13">Phospho-N-acetylmuramoyl-pentapeptide-transferase</fullName>
        <ecNumber evidence="12 13">2.7.8.13</ecNumber>
    </recommendedName>
    <alternativeName>
        <fullName evidence="12">UDP-MurNAc-pentapeptide phosphotransferase</fullName>
    </alternativeName>
</protein>
<keyword evidence="12 14" id="KW-0460">Magnesium</keyword>
<evidence type="ECO:0000256" key="1">
    <source>
        <dbReference type="ARBA" id="ARBA00004141"/>
    </source>
</evidence>
<dbReference type="PANTHER" id="PTHR22926">
    <property type="entry name" value="PHOSPHO-N-ACETYLMURAMOYL-PENTAPEPTIDE-TRANSFERASE"/>
    <property type="match status" value="1"/>
</dbReference>
<dbReference type="InterPro" id="IPR000715">
    <property type="entry name" value="Glycosyl_transferase_4"/>
</dbReference>
<evidence type="ECO:0000256" key="4">
    <source>
        <dbReference type="ARBA" id="ARBA00022679"/>
    </source>
</evidence>
<keyword evidence="12 14" id="KW-0479">Metal-binding</keyword>
<keyword evidence="5 12" id="KW-0812">Transmembrane</keyword>
<comment type="pathway">
    <text evidence="12">Cell wall biogenesis; peptidoglycan biosynthesis.</text>
</comment>
<sequence length="392" mass="43043">MLLSLASWLQTLSPEFGFLRVFQYITFRAVMAAMTALLIGLIAGPAVIRHLTALKIGQPVRGYGMQTHLVKSGTPTMGGVLILISIAVSTLLWFDLTNRFVWIVLAVTLGFGSIGWVDDWRKVVRKDPEGMRSREKYFWQSLIGALAALYLVFSISESSNWRVLQLFYTWVASGFDVNLPPKAGLQVPFFKEVSYPLGVFGFMIMTYLVIVGSSNAVNLTDGLDGLAIMPVVMVGSALGVFAYVTGSSVYSKYLFFPHIPGSGELLIFCASVAGAGLAFLWFNAHPAQVFMGDVGALALGGALGTIAVIVRQEIVLAIMGGIFVVEAISVMAQVTYFKYTKKKYGEGRRILKMAPLHHHFEKSGWTETQVVVRFWIITMLLCLLGLSTLKLR</sequence>
<dbReference type="GO" id="GO:0071555">
    <property type="term" value="P:cell wall organization"/>
    <property type="evidence" value="ECO:0007669"/>
    <property type="project" value="UniProtKB-KW"/>
</dbReference>
<dbReference type="CDD" id="cd06852">
    <property type="entry name" value="GT_MraY"/>
    <property type="match status" value="1"/>
</dbReference>
<evidence type="ECO:0000313" key="15">
    <source>
        <dbReference type="EMBL" id="AMO24254.1"/>
    </source>
</evidence>
<name>A0A127JWG0_9BURK</name>
<keyword evidence="10 12" id="KW-0131">Cell cycle</keyword>
<reference evidence="15 16" key="1">
    <citation type="journal article" date="2014" name="Int. J. Syst. Evol. Microbiol.">
        <title>Ramlibacter solisilvae sp. nov., isolated from forest soil, and emended description of the genus Ramlibacter.</title>
        <authorList>
            <person name="Lee H.J."/>
            <person name="Lee S.H."/>
            <person name="Lee S.S."/>
            <person name="Lee J.S."/>
            <person name="Kim Y."/>
            <person name="Kim S.C."/>
            <person name="Jeon C.O."/>
        </authorList>
    </citation>
    <scope>NUCLEOTIDE SEQUENCE [LARGE SCALE GENOMIC DNA]</scope>
    <source>
        <strain evidence="15 16">5-10</strain>
    </source>
</reference>
<comment type="similarity">
    <text evidence="2 12">Belongs to the glycosyltransferase 4 family. MraY subfamily.</text>
</comment>
<feature type="transmembrane region" description="Helical" evidence="12">
    <location>
        <begin position="137"/>
        <end position="156"/>
    </location>
</feature>
<evidence type="ECO:0000256" key="11">
    <source>
        <dbReference type="ARBA" id="ARBA00023316"/>
    </source>
</evidence>
<dbReference type="EMBL" id="CP010951">
    <property type="protein sequence ID" value="AMO24254.1"/>
    <property type="molecule type" value="Genomic_DNA"/>
</dbReference>
<feature type="transmembrane region" description="Helical" evidence="12">
    <location>
        <begin position="289"/>
        <end position="310"/>
    </location>
</feature>
<comment type="cofactor">
    <cofactor evidence="12 14">
        <name>Mg(2+)</name>
        <dbReference type="ChEBI" id="CHEBI:18420"/>
    </cofactor>
</comment>
<dbReference type="OrthoDB" id="9805475at2"/>
<dbReference type="GO" id="GO:0051301">
    <property type="term" value="P:cell division"/>
    <property type="evidence" value="ECO:0007669"/>
    <property type="project" value="UniProtKB-KW"/>
</dbReference>
<keyword evidence="9 12" id="KW-0472">Membrane</keyword>
<organism evidence="15 16">
    <name type="scientific">Ramlibacter tataouinensis</name>
    <dbReference type="NCBI Taxonomy" id="94132"/>
    <lineage>
        <taxon>Bacteria</taxon>
        <taxon>Pseudomonadati</taxon>
        <taxon>Pseudomonadota</taxon>
        <taxon>Betaproteobacteria</taxon>
        <taxon>Burkholderiales</taxon>
        <taxon>Comamonadaceae</taxon>
        <taxon>Ramlibacter</taxon>
    </lineage>
</organism>
<evidence type="ECO:0000256" key="5">
    <source>
        <dbReference type="ARBA" id="ARBA00022692"/>
    </source>
</evidence>
<evidence type="ECO:0000256" key="10">
    <source>
        <dbReference type="ARBA" id="ARBA00023306"/>
    </source>
</evidence>
<evidence type="ECO:0000256" key="8">
    <source>
        <dbReference type="ARBA" id="ARBA00022989"/>
    </source>
</evidence>
<evidence type="ECO:0000256" key="14">
    <source>
        <dbReference type="PIRSR" id="PIRSR600715-1"/>
    </source>
</evidence>
<feature type="transmembrane region" description="Helical" evidence="12">
    <location>
        <begin position="370"/>
        <end position="389"/>
    </location>
</feature>
<dbReference type="GO" id="GO:0008963">
    <property type="term" value="F:phospho-N-acetylmuramoyl-pentapeptide-transferase activity"/>
    <property type="evidence" value="ECO:0007669"/>
    <property type="project" value="UniProtKB-UniRule"/>
</dbReference>
<keyword evidence="7 12" id="KW-0573">Peptidoglycan synthesis</keyword>
<evidence type="ECO:0000256" key="7">
    <source>
        <dbReference type="ARBA" id="ARBA00022984"/>
    </source>
</evidence>
<feature type="transmembrane region" description="Helical" evidence="12">
    <location>
        <begin position="69"/>
        <end position="94"/>
    </location>
</feature>
<evidence type="ECO:0000256" key="2">
    <source>
        <dbReference type="ARBA" id="ARBA00005583"/>
    </source>
</evidence>
<dbReference type="PROSITE" id="PS01347">
    <property type="entry name" value="MRAY_1"/>
    <property type="match status" value="1"/>
</dbReference>
<dbReference type="Pfam" id="PF00953">
    <property type="entry name" value="Glycos_transf_4"/>
    <property type="match status" value="1"/>
</dbReference>
<dbReference type="PANTHER" id="PTHR22926:SF5">
    <property type="entry name" value="PHOSPHO-N-ACETYLMURAMOYL-PENTAPEPTIDE-TRANSFERASE HOMOLOG"/>
    <property type="match status" value="1"/>
</dbReference>
<dbReference type="AlphaFoldDB" id="A0A127JWG0"/>
<feature type="transmembrane region" description="Helical" evidence="12">
    <location>
        <begin position="27"/>
        <end position="48"/>
    </location>
</feature>
<keyword evidence="3 12" id="KW-0132">Cell division</keyword>
<keyword evidence="11 12" id="KW-0961">Cell wall biogenesis/degradation</keyword>
<keyword evidence="16" id="KW-1185">Reference proteome</keyword>
<dbReference type="GO" id="GO:0008360">
    <property type="term" value="P:regulation of cell shape"/>
    <property type="evidence" value="ECO:0007669"/>
    <property type="project" value="UniProtKB-KW"/>
</dbReference>
<comment type="function">
    <text evidence="12">Catalyzes the initial step of the lipid cycle reactions in the biosynthesis of the cell wall peptidoglycan: transfers peptidoglycan precursor phospho-MurNAc-pentapeptide from UDP-MurNAc-pentapeptide onto the lipid carrier undecaprenyl phosphate, yielding undecaprenyl-pyrophosphoryl-MurNAc-pentapeptide, known as lipid I.</text>
</comment>
<dbReference type="RefSeq" id="WP_061501819.1">
    <property type="nucleotide sequence ID" value="NZ_CP010951.1"/>
</dbReference>
<feature type="transmembrane region" description="Helical" evidence="12">
    <location>
        <begin position="316"/>
        <end position="339"/>
    </location>
</feature>
<dbReference type="PROSITE" id="PS01348">
    <property type="entry name" value="MRAY_2"/>
    <property type="match status" value="1"/>
</dbReference>
<evidence type="ECO:0000256" key="6">
    <source>
        <dbReference type="ARBA" id="ARBA00022960"/>
    </source>
</evidence>
<feature type="transmembrane region" description="Helical" evidence="12">
    <location>
        <begin position="100"/>
        <end position="117"/>
    </location>
</feature>
<gene>
    <name evidence="12" type="primary">mraY</name>
    <name evidence="15" type="ORF">UC35_17180</name>
</gene>
<evidence type="ECO:0000256" key="13">
    <source>
        <dbReference type="NCBIfam" id="TIGR00445"/>
    </source>
</evidence>
<dbReference type="InterPro" id="IPR003524">
    <property type="entry name" value="PNAcMuramoyl-5peptid_Trfase"/>
</dbReference>
<keyword evidence="8 12" id="KW-1133">Transmembrane helix</keyword>
<dbReference type="GO" id="GO:0009252">
    <property type="term" value="P:peptidoglycan biosynthetic process"/>
    <property type="evidence" value="ECO:0007669"/>
    <property type="project" value="UniProtKB-UniRule"/>
</dbReference>
<evidence type="ECO:0000313" key="16">
    <source>
        <dbReference type="Proteomes" id="UP000070433"/>
    </source>
</evidence>
<feature type="transmembrane region" description="Helical" evidence="12">
    <location>
        <begin position="265"/>
        <end position="282"/>
    </location>
</feature>
<accession>A0A127JWG0</accession>
<keyword evidence="6 12" id="KW-0133">Cell shape</keyword>
<dbReference type="Proteomes" id="UP000070433">
    <property type="component" value="Chromosome"/>
</dbReference>
<feature type="transmembrane region" description="Helical" evidence="12">
    <location>
        <begin position="193"/>
        <end position="211"/>
    </location>
</feature>
<dbReference type="UniPathway" id="UPA00219"/>
<comment type="subcellular location">
    <subcellularLocation>
        <location evidence="12">Cell membrane</location>
        <topology evidence="12">Multi-pass membrane protein</topology>
    </subcellularLocation>
    <subcellularLocation>
        <location evidence="1">Membrane</location>
        <topology evidence="1">Multi-pass membrane protein</topology>
    </subcellularLocation>
</comment>
<comment type="catalytic activity">
    <reaction evidence="12">
        <text>UDP-N-acetyl-alpha-D-muramoyl-L-alanyl-gamma-D-glutamyl-meso-2,6-diaminopimeloyl-D-alanyl-D-alanine + di-trans,octa-cis-undecaprenyl phosphate = di-trans,octa-cis-undecaprenyl diphospho-N-acetyl-alpha-D-muramoyl-L-alanyl-D-glutamyl-meso-2,6-diaminopimeloyl-D-alanyl-D-alanine + UMP</text>
        <dbReference type="Rhea" id="RHEA:28386"/>
        <dbReference type="ChEBI" id="CHEBI:57865"/>
        <dbReference type="ChEBI" id="CHEBI:60392"/>
        <dbReference type="ChEBI" id="CHEBI:61386"/>
        <dbReference type="ChEBI" id="CHEBI:61387"/>
        <dbReference type="EC" id="2.7.8.13"/>
    </reaction>
</comment>
<feature type="binding site" evidence="14">
    <location>
        <position position="293"/>
    </location>
    <ligand>
        <name>Mg(2+)</name>
        <dbReference type="ChEBI" id="CHEBI:18420"/>
    </ligand>
</feature>
<dbReference type="PATRIC" id="fig|94132.3.peg.3509"/>
<dbReference type="InterPro" id="IPR018480">
    <property type="entry name" value="PNAcMuramoyl-5peptid_Trfase_CS"/>
</dbReference>
<dbReference type="GO" id="GO:0046872">
    <property type="term" value="F:metal ion binding"/>
    <property type="evidence" value="ECO:0007669"/>
    <property type="project" value="UniProtKB-KW"/>
</dbReference>
<dbReference type="GO" id="GO:0005886">
    <property type="term" value="C:plasma membrane"/>
    <property type="evidence" value="ECO:0007669"/>
    <property type="project" value="UniProtKB-SubCell"/>
</dbReference>
<dbReference type="GO" id="GO:0051992">
    <property type="term" value="F:UDP-N-acetylmuramoyl-L-alanyl-D-glutamyl-meso-2,6-diaminopimelyl-D-alanyl-D-alanine:undecaprenyl-phosphate transferase activity"/>
    <property type="evidence" value="ECO:0007669"/>
    <property type="project" value="RHEA"/>
</dbReference>
<proteinExistence type="inferred from homology"/>
<dbReference type="EC" id="2.7.8.13" evidence="12 13"/>
<dbReference type="Pfam" id="PF10555">
    <property type="entry name" value="MraY_sig1"/>
    <property type="match status" value="1"/>
</dbReference>
<evidence type="ECO:0000256" key="9">
    <source>
        <dbReference type="ARBA" id="ARBA00023136"/>
    </source>
</evidence>
<dbReference type="NCBIfam" id="TIGR00445">
    <property type="entry name" value="mraY"/>
    <property type="match status" value="1"/>
</dbReference>
<feature type="binding site" evidence="14">
    <location>
        <position position="218"/>
    </location>
    <ligand>
        <name>Mg(2+)</name>
        <dbReference type="ChEBI" id="CHEBI:18420"/>
    </ligand>
</feature>
<keyword evidence="4 12" id="KW-0808">Transferase</keyword>
<feature type="transmembrane region" description="Helical" evidence="12">
    <location>
        <begin position="223"/>
        <end position="245"/>
    </location>
</feature>
<evidence type="ECO:0000256" key="3">
    <source>
        <dbReference type="ARBA" id="ARBA00022618"/>
    </source>
</evidence>
<dbReference type="HAMAP" id="MF_00038">
    <property type="entry name" value="MraY"/>
    <property type="match status" value="1"/>
</dbReference>
<keyword evidence="12" id="KW-1003">Cell membrane</keyword>